<dbReference type="AlphaFoldDB" id="A0A5N6NLD5"/>
<dbReference type="InterPro" id="IPR036155">
    <property type="entry name" value="Crypto/Photolyase_N_sf"/>
</dbReference>
<protein>
    <recommendedName>
        <fullName evidence="7">(6-4)DNA photolyase</fullName>
        <ecNumber evidence="6">4.1.99.13</ecNumber>
    </recommendedName>
</protein>
<dbReference type="OrthoDB" id="435881at2759"/>
<dbReference type="PROSITE" id="PS51645">
    <property type="entry name" value="PHR_CRY_ALPHA_BETA"/>
    <property type="match status" value="1"/>
</dbReference>
<dbReference type="EMBL" id="SZYD01000011">
    <property type="protein sequence ID" value="KAD4889253.1"/>
    <property type="molecule type" value="Genomic_DNA"/>
</dbReference>
<dbReference type="InterPro" id="IPR014729">
    <property type="entry name" value="Rossmann-like_a/b/a_fold"/>
</dbReference>
<name>A0A5N6NLD5_9ASTR</name>
<evidence type="ECO:0000313" key="11">
    <source>
        <dbReference type="EMBL" id="KAD4889253.1"/>
    </source>
</evidence>
<dbReference type="EC" id="4.1.99.13" evidence="6"/>
<gene>
    <name evidence="11" type="ORF">E3N88_21326</name>
</gene>
<dbReference type="GO" id="GO:0003677">
    <property type="term" value="F:DNA binding"/>
    <property type="evidence" value="ECO:0007669"/>
    <property type="project" value="TreeGrafter"/>
</dbReference>
<evidence type="ECO:0000256" key="8">
    <source>
        <dbReference type="PIRSR" id="PIRSR602081-1"/>
    </source>
</evidence>
<dbReference type="Pfam" id="PF00875">
    <property type="entry name" value="DNA_photolyase"/>
    <property type="match status" value="1"/>
</dbReference>
<evidence type="ECO:0000313" key="12">
    <source>
        <dbReference type="Proteomes" id="UP000326396"/>
    </source>
</evidence>
<dbReference type="Proteomes" id="UP000326396">
    <property type="component" value="Linkage Group LG19"/>
</dbReference>
<evidence type="ECO:0000256" key="5">
    <source>
        <dbReference type="ARBA" id="ARBA00051116"/>
    </source>
</evidence>
<dbReference type="InterPro" id="IPR005101">
    <property type="entry name" value="Cryptochr/Photolyase_FAD-bd"/>
</dbReference>
<evidence type="ECO:0000259" key="10">
    <source>
        <dbReference type="PROSITE" id="PS51645"/>
    </source>
</evidence>
<dbReference type="Gene3D" id="1.10.579.10">
    <property type="entry name" value="DNA Cyclobutane Dipyrimidine Photolyase, subunit A, domain 3"/>
    <property type="match status" value="1"/>
</dbReference>
<dbReference type="GO" id="GO:0032922">
    <property type="term" value="P:circadian regulation of gene expression"/>
    <property type="evidence" value="ECO:0007669"/>
    <property type="project" value="TreeGrafter"/>
</dbReference>
<accession>A0A5N6NLD5</accession>
<evidence type="ECO:0000256" key="9">
    <source>
        <dbReference type="PIRSR" id="PIRSR602081-2"/>
    </source>
</evidence>
<dbReference type="GO" id="GO:0003904">
    <property type="term" value="F:deoxyribodipyrimidine photo-lyase activity"/>
    <property type="evidence" value="ECO:0007669"/>
    <property type="project" value="TreeGrafter"/>
</dbReference>
<keyword evidence="2 8" id="KW-0285">Flavoprotein</keyword>
<dbReference type="Pfam" id="PF03441">
    <property type="entry name" value="FAD_binding_7"/>
    <property type="match status" value="1"/>
</dbReference>
<feature type="binding site" evidence="8">
    <location>
        <begin position="278"/>
        <end position="282"/>
    </location>
    <ligand>
        <name>FAD</name>
        <dbReference type="ChEBI" id="CHEBI:57692"/>
    </ligand>
</feature>
<dbReference type="FunFam" id="1.10.579.10:FF:000004">
    <property type="entry name" value="Cryptochrome-1"/>
    <property type="match status" value="1"/>
</dbReference>
<dbReference type="GO" id="GO:0071949">
    <property type="term" value="F:FAD binding"/>
    <property type="evidence" value="ECO:0007669"/>
    <property type="project" value="TreeGrafter"/>
</dbReference>
<evidence type="ECO:0000256" key="2">
    <source>
        <dbReference type="ARBA" id="ARBA00022630"/>
    </source>
</evidence>
<reference evidence="11 12" key="1">
    <citation type="submission" date="2019-05" db="EMBL/GenBank/DDBJ databases">
        <title>Mikania micrantha, genome provides insights into the molecular mechanism of rapid growth.</title>
        <authorList>
            <person name="Liu B."/>
        </authorList>
    </citation>
    <scope>NUCLEOTIDE SEQUENCE [LARGE SCALE GENOMIC DNA]</scope>
    <source>
        <strain evidence="11">NLD-2019</strain>
        <tissue evidence="11">Leaf</tissue>
    </source>
</reference>
<dbReference type="InterPro" id="IPR002081">
    <property type="entry name" value="Cryptochrome/DNA_photolyase_1"/>
</dbReference>
<dbReference type="GO" id="GO:0005737">
    <property type="term" value="C:cytoplasm"/>
    <property type="evidence" value="ECO:0007669"/>
    <property type="project" value="TreeGrafter"/>
</dbReference>
<dbReference type="SUPFAM" id="SSF52425">
    <property type="entry name" value="Cryptochrome/photolyase, N-terminal domain"/>
    <property type="match status" value="1"/>
</dbReference>
<comment type="catalytic activity">
    <reaction evidence="5">
        <text>(6-4) photoproduct (in DNA) = 2 pyrimidine residues (in DNA).</text>
        <dbReference type="EC" id="4.1.99.13"/>
    </reaction>
</comment>
<feature type="domain" description="Photolyase/cryptochrome alpha/beta" evidence="10">
    <location>
        <begin position="26"/>
        <end position="164"/>
    </location>
</feature>
<dbReference type="SUPFAM" id="SSF48173">
    <property type="entry name" value="Cryptochrome/photolyase FAD-binding domain"/>
    <property type="match status" value="1"/>
</dbReference>
<dbReference type="PANTHER" id="PTHR11455:SF9">
    <property type="entry name" value="CRYPTOCHROME CIRCADIAN CLOCK 5 ISOFORM X1"/>
    <property type="match status" value="1"/>
</dbReference>
<proteinExistence type="inferred from homology"/>
<comment type="caution">
    <text evidence="11">The sequence shown here is derived from an EMBL/GenBank/DDBJ whole genome shotgun (WGS) entry which is preliminary data.</text>
</comment>
<feature type="site" description="Electron transfer via tryptophanyl radical" evidence="9">
    <location>
        <position position="404"/>
    </location>
</feature>
<dbReference type="GO" id="GO:0043153">
    <property type="term" value="P:entrainment of circadian clock by photoperiod"/>
    <property type="evidence" value="ECO:0007669"/>
    <property type="project" value="TreeGrafter"/>
</dbReference>
<feature type="binding site" evidence="8">
    <location>
        <begin position="417"/>
        <end position="419"/>
    </location>
    <ligand>
        <name>FAD</name>
        <dbReference type="ChEBI" id="CHEBI:57692"/>
    </ligand>
</feature>
<keyword evidence="4 8" id="KW-0274">FAD</keyword>
<evidence type="ECO:0000256" key="4">
    <source>
        <dbReference type="ARBA" id="ARBA00022827"/>
    </source>
</evidence>
<dbReference type="GO" id="GO:0006139">
    <property type="term" value="P:nucleobase-containing compound metabolic process"/>
    <property type="evidence" value="ECO:0007669"/>
    <property type="project" value="UniProtKB-ARBA"/>
</dbReference>
<comment type="similarity">
    <text evidence="1">Belongs to the DNA photolyase class-1 family.</text>
</comment>
<dbReference type="InterPro" id="IPR006050">
    <property type="entry name" value="DNA_photolyase_N"/>
</dbReference>
<keyword evidence="3" id="KW-0547">Nucleotide-binding</keyword>
<dbReference type="PANTHER" id="PTHR11455">
    <property type="entry name" value="CRYPTOCHROME"/>
    <property type="match status" value="1"/>
</dbReference>
<feature type="site" description="Electron transfer via tryptophanyl radical" evidence="9">
    <location>
        <position position="427"/>
    </location>
</feature>
<dbReference type="Gene3D" id="3.40.50.620">
    <property type="entry name" value="HUPs"/>
    <property type="match status" value="1"/>
</dbReference>
<dbReference type="Gene3D" id="1.25.40.80">
    <property type="match status" value="2"/>
</dbReference>
<dbReference type="GO" id="GO:0003914">
    <property type="term" value="F:DNA (6-4) photolyase activity"/>
    <property type="evidence" value="ECO:0007669"/>
    <property type="project" value="UniProtKB-EC"/>
</dbReference>
<keyword evidence="12" id="KW-1185">Reference proteome</keyword>
<evidence type="ECO:0000256" key="7">
    <source>
        <dbReference type="ARBA" id="ARBA00067640"/>
    </source>
</evidence>
<feature type="binding site" evidence="8">
    <location>
        <begin position="319"/>
        <end position="326"/>
    </location>
    <ligand>
        <name>FAD</name>
        <dbReference type="ChEBI" id="CHEBI:57692"/>
    </ligand>
</feature>
<evidence type="ECO:0000256" key="3">
    <source>
        <dbReference type="ARBA" id="ARBA00022741"/>
    </source>
</evidence>
<comment type="cofactor">
    <cofactor evidence="8">
        <name>FAD</name>
        <dbReference type="ChEBI" id="CHEBI:57692"/>
    </cofactor>
    <text evidence="8">Binds 1 FAD per subunit.</text>
</comment>
<organism evidence="11 12">
    <name type="scientific">Mikania micrantha</name>
    <name type="common">bitter vine</name>
    <dbReference type="NCBI Taxonomy" id="192012"/>
    <lineage>
        <taxon>Eukaryota</taxon>
        <taxon>Viridiplantae</taxon>
        <taxon>Streptophyta</taxon>
        <taxon>Embryophyta</taxon>
        <taxon>Tracheophyta</taxon>
        <taxon>Spermatophyta</taxon>
        <taxon>Magnoliopsida</taxon>
        <taxon>eudicotyledons</taxon>
        <taxon>Gunneridae</taxon>
        <taxon>Pentapetalae</taxon>
        <taxon>asterids</taxon>
        <taxon>campanulids</taxon>
        <taxon>Asterales</taxon>
        <taxon>Asteraceae</taxon>
        <taxon>Asteroideae</taxon>
        <taxon>Heliantheae alliance</taxon>
        <taxon>Eupatorieae</taxon>
        <taxon>Mikania</taxon>
    </lineage>
</organism>
<sequence>MRLSSQSLTRFSISSFHSYPNMPSGSNSLMWFRKGLRIHDNPSLEYAAKNSTQVYPVFVIDPHYMKPDPTAFSPGSKLAGLNRIRFLLESLVDLDSSLKKLGSRLLVLHGDPGDVVIRCLKEWDIKKLCFEYDTDPYYQALDAKVQSYAFENSIEVFSPVSHTLFNPVEIIQKNGGNPPMNCLSFSKVAGEPHWLSSSLFTSLSMIPPVGDVRNLEVSDVPTVKQLGYEDTQEEEPPIFKGGESEALRRLKESTKDKEWVAKFEKPNTDPSAFLRPATTMLSPYLKFGCLSSRYMYQCIKEIEKEFKNHTSPPVSLLGQLFWRDFFYTVGFGTPNFDHMRGNKICRQIPWNNDDELLAAWRDARTGFPWIDAIMVQLQKWGWIHHLARHSVACFLTRGDLFIHWEKGRDVFERLLVDSDWAINNGNWLWLSCSSFFYQYHRIYSPVSFGKKYDPTGAYIRHFLPVLKDMPKEYIYEPWTAPLSIQTKANCIIGKDYPKPIISHETASKECKGRMAAAYELNKEKNGMVSDEDLQNLRTRVKDQSQVTGSRRLKQKRPNQITCRRLSSHVWATQAGFHPDPPSSPPATTGCGHPATTTITRPNKQSQGFYGSLSVVSVTPPPLPPPSSFTVVVVSSPMVSTPNQWYDFLEQLATGLRRHRSTSSYPDLREQTPQWNQPNTLNRYLFSSFADSRASRSRVKDSQEPKDEHDDVWLLLKEGQPHKFLGCLQYIMYLEVWTQLDHQTVMVMKMNDIVNGNSSSFMWWNKNPVTLRGKIAINRYHWLHILDALNNQWLQV</sequence>
<feature type="site" description="Electron transfer via tryptophanyl radical" evidence="9">
    <location>
        <position position="350"/>
    </location>
</feature>
<dbReference type="GO" id="GO:0005634">
    <property type="term" value="C:nucleus"/>
    <property type="evidence" value="ECO:0007669"/>
    <property type="project" value="TreeGrafter"/>
</dbReference>
<evidence type="ECO:0000256" key="1">
    <source>
        <dbReference type="ARBA" id="ARBA00005862"/>
    </source>
</evidence>
<dbReference type="InterPro" id="IPR036134">
    <property type="entry name" value="Crypto/Photolyase_FAD-like_sf"/>
</dbReference>
<evidence type="ECO:0000256" key="6">
    <source>
        <dbReference type="ARBA" id="ARBA00066798"/>
    </source>
</evidence>